<feature type="domain" description="PII-uridylyltransferase/Glutamine-synthetase adenylyltransferase" evidence="9">
    <location>
        <begin position="860"/>
        <end position="996"/>
    </location>
</feature>
<dbReference type="GO" id="GO:0000287">
    <property type="term" value="F:magnesium ion binding"/>
    <property type="evidence" value="ECO:0007669"/>
    <property type="project" value="UniProtKB-UniRule"/>
</dbReference>
<gene>
    <name evidence="7 10" type="primary">glnE</name>
    <name evidence="10" type="ORF">BN10_730002</name>
</gene>
<dbReference type="NCBIfam" id="NF010707">
    <property type="entry name" value="PRK14109.1"/>
    <property type="match status" value="1"/>
</dbReference>
<keyword evidence="10" id="KW-0436">Ligase</keyword>
<keyword evidence="1 7" id="KW-0808">Transferase</keyword>
<dbReference type="STRING" id="1193181.BN10_730002"/>
<dbReference type="GO" id="GO:0008882">
    <property type="term" value="F:[glutamate-ammonia-ligase] adenylyltransferase activity"/>
    <property type="evidence" value="ECO:0007669"/>
    <property type="project" value="UniProtKB-UniRule"/>
</dbReference>
<dbReference type="AlphaFoldDB" id="N0E4V4"/>
<dbReference type="InterPro" id="IPR043519">
    <property type="entry name" value="NT_sf"/>
</dbReference>
<feature type="region of interest" description="Adenylyl transferase" evidence="7">
    <location>
        <begin position="510"/>
        <end position="1004"/>
    </location>
</feature>
<keyword evidence="2 7" id="KW-0548">Nucleotidyltransferase</keyword>
<dbReference type="GO" id="GO:0005829">
    <property type="term" value="C:cytosol"/>
    <property type="evidence" value="ECO:0007669"/>
    <property type="project" value="TreeGrafter"/>
</dbReference>
<dbReference type="HOGENOM" id="CLU_006233_1_0_11"/>
<evidence type="ECO:0000256" key="4">
    <source>
        <dbReference type="ARBA" id="ARBA00022840"/>
    </source>
</evidence>
<comment type="cofactor">
    <cofactor evidence="7">
        <name>Mg(2+)</name>
        <dbReference type="ChEBI" id="CHEBI:18420"/>
    </cofactor>
</comment>
<evidence type="ECO:0000259" key="8">
    <source>
        <dbReference type="Pfam" id="PF03710"/>
    </source>
</evidence>
<comment type="catalytic activity">
    <reaction evidence="7">
        <text>[glutamine synthetase]-L-tyrosine + ATP = [glutamine synthetase]-O(4)-(5'-adenylyl)-L-tyrosine + diphosphate</text>
        <dbReference type="Rhea" id="RHEA:18589"/>
        <dbReference type="Rhea" id="RHEA-COMP:10660"/>
        <dbReference type="Rhea" id="RHEA-COMP:10661"/>
        <dbReference type="ChEBI" id="CHEBI:30616"/>
        <dbReference type="ChEBI" id="CHEBI:33019"/>
        <dbReference type="ChEBI" id="CHEBI:46858"/>
        <dbReference type="ChEBI" id="CHEBI:83624"/>
        <dbReference type="EC" id="2.7.7.42"/>
    </reaction>
</comment>
<reference evidence="10 11" key="1">
    <citation type="journal article" date="2013" name="ISME J.">
        <title>A metabolic model for members of the genus Tetrasphaera involved in enhanced biological phosphorus removal.</title>
        <authorList>
            <person name="Kristiansen R."/>
            <person name="Nguyen H.T.T."/>
            <person name="Saunders A.M."/>
            <person name="Nielsen J.L."/>
            <person name="Wimmer R."/>
            <person name="Le V.Q."/>
            <person name="McIlroy S.J."/>
            <person name="Petrovski S."/>
            <person name="Seviour R.J."/>
            <person name="Calteau A."/>
            <person name="Nielsen K.L."/>
            <person name="Nielsen P.H."/>
        </authorList>
    </citation>
    <scope>NUCLEOTIDE SEQUENCE [LARGE SCALE GENOMIC DNA]</scope>
    <source>
        <strain evidence="10 11">Lp2</strain>
    </source>
</reference>
<proteinExistence type="inferred from homology"/>
<comment type="catalytic activity">
    <reaction evidence="7">
        <text>[glutamine synthetase]-O(4)-(5'-adenylyl)-L-tyrosine + phosphate = [glutamine synthetase]-L-tyrosine + ADP</text>
        <dbReference type="Rhea" id="RHEA:43716"/>
        <dbReference type="Rhea" id="RHEA-COMP:10660"/>
        <dbReference type="Rhea" id="RHEA-COMP:10661"/>
        <dbReference type="ChEBI" id="CHEBI:43474"/>
        <dbReference type="ChEBI" id="CHEBI:46858"/>
        <dbReference type="ChEBI" id="CHEBI:83624"/>
        <dbReference type="ChEBI" id="CHEBI:456216"/>
        <dbReference type="EC" id="2.7.7.89"/>
    </reaction>
</comment>
<evidence type="ECO:0000256" key="7">
    <source>
        <dbReference type="HAMAP-Rule" id="MF_00802"/>
    </source>
</evidence>
<dbReference type="HAMAP" id="MF_00802">
    <property type="entry name" value="GlnE"/>
    <property type="match status" value="1"/>
</dbReference>
<dbReference type="GO" id="GO:0016874">
    <property type="term" value="F:ligase activity"/>
    <property type="evidence" value="ECO:0007669"/>
    <property type="project" value="UniProtKB-KW"/>
</dbReference>
<dbReference type="EC" id="2.7.7.89" evidence="7"/>
<feature type="region of interest" description="Adenylyl removase" evidence="7">
    <location>
        <begin position="1"/>
        <end position="499"/>
    </location>
</feature>
<sequence length="1004" mass="109397">MVTSRSESVLAGLARLGFDDPRRALGLLEDRVLEAVIRSREAIEDDGLARALVDSADPDQALLGAVRLAEAAGAAPDEDLSELIVDTLRDGGAGRRRLLRVMGSSVALTDHLVAHPSHVRDLLAATWIDVEDRTARLTAPVLAAQAGHTGPAAEDVLRIEYRRQLVGIAALDLESDIPTDVVHRVAAALADLAQAALGAAHDLAVAMLGARSGATRLAVIAMGKTGGRELNYISDVDVIFACEPAEGHDEAEALAVGGDLATSIMRLCSAVTPAGSLWQVDPALRPEGKQGPLVRTVVSHRTYYERWAKTWEFQALLKARFVAGDAGVGHDYLEAVRPFVWTAAGRDNFVADAQAMRRRVEDHVPPAEADRQIKLGKGGLRDVEFSVQLLQLVHGRTDDSLRSGSTLPALEALSRGGYVGREDAAALATAYRLLRTLEHRIQLQRMRRTHLMPSGAADLRRLGRALGHRTDPGAQVVKQWKATAREVRHLHERIFYRPLLAAVGGLSESDVRLTPEAAQARLTALGFRDPKGAFRHLQALTEGVSRRAAIQRHLLPAMLSWFADEADPDAGLLAFRKISDELGSTHWYLRLLRDEGSAAERLAHVLGRSRFAADLLEQAPESVQFLGESGGVQPRSRAEIFQRMQSAARRQESLDDAVLAARRIRRTELFRIAVADLEGKLTLHALGVALSDLAEALMEVALDATIRAHELRTGQDLTTRLLVVGMGRLGGREIGYGSDADVLFVHEPVDGASEQQAQDEALEVVREFIRVLGLSGPDPKLEVDAALRPEGKNGPLVRSLASYATYYERWSLVWEAQALLRARPVAGDAELAARWVALVDPIRWPQGGLDAGQVREIRTLKARMEAERLPRGADRKTHFKLGHGGLSDVEWSAQLIQLRHAHAHPDLRTTSTLGALEAAARLDLVSAQDAAELRSAWTLASRLRNAGLLNRGRPLDALPSDVRDAEGIVRVLRRPAGTGQELEEEYRRVTRHARAAYDRVFFGG</sequence>
<dbReference type="GO" id="GO:0047388">
    <property type="term" value="F:[glutamine synthetase]-adenylyl-L-tyrosine phosphorylase activity"/>
    <property type="evidence" value="ECO:0007669"/>
    <property type="project" value="UniProtKB-EC"/>
</dbReference>
<dbReference type="eggNOG" id="COG1391">
    <property type="taxonomic scope" value="Bacteria"/>
</dbReference>
<evidence type="ECO:0000256" key="5">
    <source>
        <dbReference type="ARBA" id="ARBA00022842"/>
    </source>
</evidence>
<accession>N0E4V4</accession>
<protein>
    <recommendedName>
        <fullName evidence="7">Bifunctional glutamine synthetase adenylyltransferase/adenylyl-removing enzyme</fullName>
    </recommendedName>
    <alternativeName>
        <fullName evidence="7">ATP:glutamine synthetase adenylyltransferase</fullName>
    </alternativeName>
    <alternativeName>
        <fullName evidence="7">ATase</fullName>
    </alternativeName>
    <domain>
        <recommendedName>
            <fullName evidence="7">Glutamine synthetase adenylyl-L-tyrosine phosphorylase</fullName>
            <ecNumber evidence="7">2.7.7.89</ecNumber>
        </recommendedName>
        <alternativeName>
            <fullName evidence="7">Adenylyl removase</fullName>
            <shortName evidence="7">AR</shortName>
            <shortName evidence="7">AT-N</shortName>
        </alternativeName>
    </domain>
    <domain>
        <recommendedName>
            <fullName evidence="7">Glutamine synthetase adenylyl transferase</fullName>
            <ecNumber evidence="7">2.7.7.42</ecNumber>
        </recommendedName>
        <alternativeName>
            <fullName evidence="7">Adenylyl transferase</fullName>
            <shortName evidence="7">AT</shortName>
            <shortName evidence="7">AT-C</shortName>
        </alternativeName>
    </domain>
</protein>
<dbReference type="CDD" id="cd05401">
    <property type="entry name" value="NT_GlnE_GlnD_like"/>
    <property type="match status" value="2"/>
</dbReference>
<dbReference type="GO" id="GO:0000820">
    <property type="term" value="P:regulation of glutamine family amino acid metabolic process"/>
    <property type="evidence" value="ECO:0007669"/>
    <property type="project" value="UniProtKB-UniRule"/>
</dbReference>
<feature type="domain" description="Glutamate-ammonia ligase adenylyltransferase repeated" evidence="8">
    <location>
        <begin position="600"/>
        <end position="834"/>
    </location>
</feature>
<comment type="similarity">
    <text evidence="7">Belongs to the GlnE family.</text>
</comment>
<dbReference type="InterPro" id="IPR013546">
    <property type="entry name" value="PII_UdlTrfase/GS_AdlTrfase"/>
</dbReference>
<dbReference type="InterPro" id="IPR023057">
    <property type="entry name" value="GlnE"/>
</dbReference>
<organism evidence="10 11">
    <name type="scientific">Phycicoccus elongatus Lp2</name>
    <dbReference type="NCBI Taxonomy" id="1193181"/>
    <lineage>
        <taxon>Bacteria</taxon>
        <taxon>Bacillati</taxon>
        <taxon>Actinomycetota</taxon>
        <taxon>Actinomycetes</taxon>
        <taxon>Micrococcales</taxon>
        <taxon>Intrasporangiaceae</taxon>
        <taxon>Phycicoccus</taxon>
    </lineage>
</organism>
<comment type="function">
    <text evidence="7">Involved in the regulation of glutamine synthetase GlnA, a key enzyme in the process to assimilate ammonia. When cellular nitrogen levels are high, the C-terminal adenylyl transferase (AT) inactivates GlnA by covalent transfer of an adenylyl group from ATP to specific tyrosine residue of GlnA, thus reducing its activity. Conversely, when nitrogen levels are low, the N-terminal adenylyl removase (AR) activates GlnA by removing the adenylyl group by phosphorolysis, increasing its activity. The regulatory region of GlnE binds the signal transduction protein PII (GlnB) which indicates the nitrogen status of the cell.</text>
</comment>
<evidence type="ECO:0000313" key="11">
    <source>
        <dbReference type="Proteomes" id="UP000013167"/>
    </source>
</evidence>
<feature type="domain" description="PII-uridylyltransferase/Glutamine-synthetase adenylyltransferase" evidence="9">
    <location>
        <begin position="355"/>
        <end position="495"/>
    </location>
</feature>
<name>N0E4V4_9MICO</name>
<dbReference type="SUPFAM" id="SSF81593">
    <property type="entry name" value="Nucleotidyltransferase substrate binding subunit/domain"/>
    <property type="match status" value="2"/>
</dbReference>
<evidence type="ECO:0000259" key="9">
    <source>
        <dbReference type="Pfam" id="PF08335"/>
    </source>
</evidence>
<evidence type="ECO:0000256" key="2">
    <source>
        <dbReference type="ARBA" id="ARBA00022695"/>
    </source>
</evidence>
<dbReference type="Proteomes" id="UP000013167">
    <property type="component" value="Unassembled WGS sequence"/>
</dbReference>
<feature type="domain" description="Glutamate-ammonia ligase adenylyltransferase repeated" evidence="8">
    <location>
        <begin position="97"/>
        <end position="333"/>
    </location>
</feature>
<dbReference type="Pfam" id="PF03710">
    <property type="entry name" value="GlnE"/>
    <property type="match status" value="2"/>
</dbReference>
<evidence type="ECO:0000313" key="10">
    <source>
        <dbReference type="EMBL" id="CCH70971.1"/>
    </source>
</evidence>
<dbReference type="Gene3D" id="1.20.120.1510">
    <property type="match status" value="1"/>
</dbReference>
<evidence type="ECO:0000256" key="3">
    <source>
        <dbReference type="ARBA" id="ARBA00022741"/>
    </source>
</evidence>
<dbReference type="GO" id="GO:0005524">
    <property type="term" value="F:ATP binding"/>
    <property type="evidence" value="ECO:0007669"/>
    <property type="project" value="UniProtKB-UniRule"/>
</dbReference>
<keyword evidence="3 7" id="KW-0547">Nucleotide-binding</keyword>
<dbReference type="Gene3D" id="3.30.460.10">
    <property type="entry name" value="Beta Polymerase, domain 2"/>
    <property type="match status" value="2"/>
</dbReference>
<keyword evidence="11" id="KW-1185">Reference proteome</keyword>
<dbReference type="PANTHER" id="PTHR30621:SF0">
    <property type="entry name" value="BIFUNCTIONAL GLUTAMINE SYNTHETASE ADENYLYLTRANSFERASE_ADENYLYL-REMOVING ENZYME"/>
    <property type="match status" value="1"/>
</dbReference>
<dbReference type="SUPFAM" id="SSF81301">
    <property type="entry name" value="Nucleotidyltransferase"/>
    <property type="match status" value="2"/>
</dbReference>
<dbReference type="EC" id="2.7.7.42" evidence="7"/>
<dbReference type="Pfam" id="PF08335">
    <property type="entry name" value="GlnD_UR_UTase"/>
    <property type="match status" value="2"/>
</dbReference>
<dbReference type="Gene3D" id="1.20.120.330">
    <property type="entry name" value="Nucleotidyltransferases domain 2"/>
    <property type="match status" value="2"/>
</dbReference>
<dbReference type="EMBL" id="CAIZ01000145">
    <property type="protein sequence ID" value="CCH70971.1"/>
    <property type="molecule type" value="Genomic_DNA"/>
</dbReference>
<comment type="caution">
    <text evidence="10">The sequence shown here is derived from an EMBL/GenBank/DDBJ whole genome shotgun (WGS) entry which is preliminary data.</text>
</comment>
<evidence type="ECO:0000256" key="1">
    <source>
        <dbReference type="ARBA" id="ARBA00022679"/>
    </source>
</evidence>
<dbReference type="PANTHER" id="PTHR30621">
    <property type="entry name" value="GLUTAMINE SYNTHETASE ADENYLYLTRANSFERASE"/>
    <property type="match status" value="1"/>
</dbReference>
<dbReference type="InterPro" id="IPR005190">
    <property type="entry name" value="GlnE_rpt_dom"/>
</dbReference>
<keyword evidence="6 7" id="KW-0511">Multifunctional enzyme</keyword>
<keyword evidence="4 7" id="KW-0067">ATP-binding</keyword>
<evidence type="ECO:0000256" key="6">
    <source>
        <dbReference type="ARBA" id="ARBA00023268"/>
    </source>
</evidence>
<keyword evidence="5 7" id="KW-0460">Magnesium</keyword>
<dbReference type="RefSeq" id="WP_010850807.1">
    <property type="nucleotide sequence ID" value="NZ_HF570956.1"/>
</dbReference>
<dbReference type="OrthoDB" id="9759366at2"/>